<dbReference type="GO" id="GO:0006629">
    <property type="term" value="P:lipid metabolic process"/>
    <property type="evidence" value="ECO:0007669"/>
    <property type="project" value="InterPro"/>
</dbReference>
<comment type="caution">
    <text evidence="2">The sequence shown here is derived from an EMBL/GenBank/DDBJ whole genome shotgun (WGS) entry which is preliminary data.</text>
</comment>
<dbReference type="InterPro" id="IPR030395">
    <property type="entry name" value="GP_PDE_dom"/>
</dbReference>
<evidence type="ECO:0000313" key="3">
    <source>
        <dbReference type="Proteomes" id="UP000585905"/>
    </source>
</evidence>
<dbReference type="InterPro" id="IPR017946">
    <property type="entry name" value="PLC-like_Pdiesterase_TIM-brl"/>
</dbReference>
<dbReference type="PANTHER" id="PTHR46211:SF14">
    <property type="entry name" value="GLYCEROPHOSPHODIESTER PHOSPHODIESTERASE"/>
    <property type="match status" value="1"/>
</dbReference>
<dbReference type="PANTHER" id="PTHR46211">
    <property type="entry name" value="GLYCEROPHOSPHORYL DIESTER PHOSPHODIESTERASE"/>
    <property type="match status" value="1"/>
</dbReference>
<keyword evidence="2" id="KW-0378">Hydrolase</keyword>
<dbReference type="Proteomes" id="UP000585905">
    <property type="component" value="Unassembled WGS sequence"/>
</dbReference>
<dbReference type="RefSeq" id="WP_182489684.1">
    <property type="nucleotide sequence ID" value="NZ_BAAAOV010000021.1"/>
</dbReference>
<protein>
    <submittedName>
        <fullName evidence="2">Glycerophosphoryl diester phosphodiesterase</fullName>
        <ecNumber evidence="2">3.1.4.46</ecNumber>
    </submittedName>
</protein>
<evidence type="ECO:0000313" key="2">
    <source>
        <dbReference type="EMBL" id="MBA8846838.1"/>
    </source>
</evidence>
<dbReference type="EC" id="3.1.4.46" evidence="2"/>
<reference evidence="2 3" key="1">
    <citation type="submission" date="2020-07" db="EMBL/GenBank/DDBJ databases">
        <title>Sequencing the genomes of 1000 actinobacteria strains.</title>
        <authorList>
            <person name="Klenk H.-P."/>
        </authorList>
    </citation>
    <scope>NUCLEOTIDE SEQUENCE [LARGE SCALE GENOMIC DNA]</scope>
    <source>
        <strain evidence="2 3">DSM 19663</strain>
    </source>
</reference>
<dbReference type="GO" id="GO:0008889">
    <property type="term" value="F:glycerophosphodiester phosphodiesterase activity"/>
    <property type="evidence" value="ECO:0007669"/>
    <property type="project" value="UniProtKB-EC"/>
</dbReference>
<sequence length="302" mass="32943">MATARRHESGAPRPYSVRRMSVSAAACIALVLVMVVDHDAATVHAANMWGTLREPGQPAFIAGHRGDRATAPENTIPAIQAALDSSMEFVEIDVRTTLDGEPVLIHDETLERTTTGTGLVEERLWAELRELDAGTWYAPEWAGTRIPHFDDFIDVFTISRKKALVELKDIWSEDELESIVSAIYVAGVQDRIVFASFEIGTLHNLARAAPNLPRVVLRRTLPADPVRLAQYYGAAAVMTRLAEVRARPEVVGAMHEAGLGIMLYTLNSEESWSEALAYGVDGVVTDEPSALDDWLAATAPGT</sequence>
<dbReference type="PROSITE" id="PS51704">
    <property type="entry name" value="GP_PDE"/>
    <property type="match status" value="1"/>
</dbReference>
<feature type="domain" description="GP-PDE" evidence="1">
    <location>
        <begin position="59"/>
        <end position="295"/>
    </location>
</feature>
<dbReference type="Gene3D" id="3.20.20.190">
    <property type="entry name" value="Phosphatidylinositol (PI) phosphodiesterase"/>
    <property type="match status" value="1"/>
</dbReference>
<organism evidence="2 3">
    <name type="scientific">Microcella alkalica</name>
    <dbReference type="NCBI Taxonomy" id="355930"/>
    <lineage>
        <taxon>Bacteria</taxon>
        <taxon>Bacillati</taxon>
        <taxon>Actinomycetota</taxon>
        <taxon>Actinomycetes</taxon>
        <taxon>Micrococcales</taxon>
        <taxon>Microbacteriaceae</taxon>
        <taxon>Microcella</taxon>
    </lineage>
</organism>
<dbReference type="Pfam" id="PF03009">
    <property type="entry name" value="GDPD"/>
    <property type="match status" value="1"/>
</dbReference>
<keyword evidence="3" id="KW-1185">Reference proteome</keyword>
<dbReference type="EMBL" id="JACGWX010000001">
    <property type="protein sequence ID" value="MBA8846838.1"/>
    <property type="molecule type" value="Genomic_DNA"/>
</dbReference>
<evidence type="ECO:0000259" key="1">
    <source>
        <dbReference type="PROSITE" id="PS51704"/>
    </source>
</evidence>
<dbReference type="SUPFAM" id="SSF51695">
    <property type="entry name" value="PLC-like phosphodiesterases"/>
    <property type="match status" value="1"/>
</dbReference>
<proteinExistence type="predicted"/>
<dbReference type="AlphaFoldDB" id="A0A839EAV2"/>
<gene>
    <name evidence="2" type="ORF">FHX53_000402</name>
</gene>
<accession>A0A839EAV2</accession>
<name>A0A839EAV2_9MICO</name>